<dbReference type="InterPro" id="IPR007534">
    <property type="entry name" value="LuxE"/>
</dbReference>
<dbReference type="Gene3D" id="3.40.50.12780">
    <property type="entry name" value="N-terminal domain of ligase-like"/>
    <property type="match status" value="1"/>
</dbReference>
<keyword evidence="4" id="KW-1185">Reference proteome</keyword>
<dbReference type="Pfam" id="PF04443">
    <property type="entry name" value="LuxE"/>
    <property type="match status" value="1"/>
</dbReference>
<feature type="domain" description="Acyl-protein synthetase LuxE" evidence="2">
    <location>
        <begin position="10"/>
        <end position="358"/>
    </location>
</feature>
<dbReference type="GO" id="GO:0008218">
    <property type="term" value="P:bioluminescence"/>
    <property type="evidence" value="ECO:0007669"/>
    <property type="project" value="InterPro"/>
</dbReference>
<dbReference type="OrthoDB" id="182577at2"/>
<accession>A0A0M6WPE1</accession>
<dbReference type="InterPro" id="IPR042099">
    <property type="entry name" value="ANL_N_sf"/>
</dbReference>
<evidence type="ECO:0000256" key="1">
    <source>
        <dbReference type="ARBA" id="ARBA00022857"/>
    </source>
</evidence>
<evidence type="ECO:0000313" key="3">
    <source>
        <dbReference type="EMBL" id="CRL39263.1"/>
    </source>
</evidence>
<dbReference type="EMBL" id="CVRR01000022">
    <property type="protein sequence ID" value="CRL39263.1"/>
    <property type="molecule type" value="Genomic_DNA"/>
</dbReference>
<gene>
    <name evidence="3" type="ORF">M72_29311</name>
</gene>
<organism evidence="3 4">
    <name type="scientific">Roseburia faecis</name>
    <dbReference type="NCBI Taxonomy" id="301302"/>
    <lineage>
        <taxon>Bacteria</taxon>
        <taxon>Bacillati</taxon>
        <taxon>Bacillota</taxon>
        <taxon>Clostridia</taxon>
        <taxon>Lachnospirales</taxon>
        <taxon>Lachnospiraceae</taxon>
        <taxon>Roseburia</taxon>
    </lineage>
</organism>
<protein>
    <recommendedName>
        <fullName evidence="2">Acyl-protein synthetase LuxE domain-containing protein</fullName>
    </recommendedName>
</protein>
<dbReference type="GO" id="GO:0047474">
    <property type="term" value="F:long-chain fatty acid--protein ligase activity"/>
    <property type="evidence" value="ECO:0007669"/>
    <property type="project" value="InterPro"/>
</dbReference>
<dbReference type="InterPro" id="IPR008670">
    <property type="entry name" value="CoA_reduct_LuxC"/>
</dbReference>
<dbReference type="AlphaFoldDB" id="A0A0M6WPE1"/>
<dbReference type="Proteomes" id="UP000049979">
    <property type="component" value="Unassembled WGS sequence"/>
</dbReference>
<dbReference type="InterPro" id="IPR016161">
    <property type="entry name" value="Ald_DH/histidinol_DH"/>
</dbReference>
<name>A0A0M6WPE1_9FIRM</name>
<keyword evidence="1" id="KW-0521">NADP</keyword>
<dbReference type="Pfam" id="PF05893">
    <property type="entry name" value="LuxC"/>
    <property type="match status" value="1"/>
</dbReference>
<reference evidence="4" key="1">
    <citation type="submission" date="2015-05" db="EMBL/GenBank/DDBJ databases">
        <authorList>
            <consortium name="Pathogen Informatics"/>
        </authorList>
    </citation>
    <scope>NUCLEOTIDE SEQUENCE [LARGE SCALE GENOMIC DNA]</scope>
    <source>
        <strain evidence="4">M72</strain>
    </source>
</reference>
<dbReference type="GO" id="GO:0003995">
    <property type="term" value="F:acyl-CoA dehydrogenase activity"/>
    <property type="evidence" value="ECO:0007669"/>
    <property type="project" value="InterPro"/>
</dbReference>
<dbReference type="RefSeq" id="WP_141652719.1">
    <property type="nucleotide sequence ID" value="NZ_CP173697.1"/>
</dbReference>
<proteinExistence type="predicted"/>
<dbReference type="SUPFAM" id="SSF53720">
    <property type="entry name" value="ALDH-like"/>
    <property type="match status" value="1"/>
</dbReference>
<evidence type="ECO:0000313" key="4">
    <source>
        <dbReference type="Proteomes" id="UP000049979"/>
    </source>
</evidence>
<evidence type="ECO:0000259" key="2">
    <source>
        <dbReference type="Pfam" id="PF04443"/>
    </source>
</evidence>
<sequence length="779" mass="88745">MKDEIAWLDEPYGCDKQQKRALLTSRLKYLTNYHMEHCVEYKNIMDTFDYQEEQVNSYEDLPFLPVRIFKERSLKSISDDAVIKTMTSSGTTGQSVSKIYLDKMTAANQQKALVKIVSDFTGSSRMPMIIIDCPSVVKDRKMFSARGAGILGFSIFGSKRMYALDDDMHLNLSELKAFLEKYKDRKILLFGFTFMIWKYFYQELVRLKQEMGEQINLSNAVLIHGGGWKKLASEAVSAEEFQNRMKEICGLSDIHDYYGMVEQTGCIYMQCACGHLHASNFSDVIIRNPLDFSICPNGEKGLIQVVSVIPESYPGHSLLTEDEGMILGEDDCPCGRKGKYFKVFGRIKDAEIRGCSDTYAVDQSIRQKALADIQDIQTYQKISFLVGNPAMIQKMTQVTPMQPFAAEVLAFLEDLSKELMTDKKCRLYPDIVTLGFWLRKSSLHELKKKYLIEDSETIRIGKGMAFHIAPSNVPVNFAYSLFTGLLAGNANVVRVPSKNFPQIDLIAESVKRVLARHEDMQSYIALIRYERNQDVNALLSSMCDVRIVWGGDATIAELRKSRLPARATEIAFADRYSLAVIDADYYLSCMDADRVARDFYNDTYLSDQNACTSPRVVVWYGEKKEDAKERFWKALYGLAKEKYHMQAVTSVDKLVTICKAASVDETENVGKIQVMPQEDYLLVRLKVDKLTPELMRYRGNSGCFYEYDATDLLSLREFCNDTHCQTLGYIGNREAWKPLLMSGLKGVDRVVTIGHTMDFDLVWDGYHLINSMTRVIAVR</sequence>